<protein>
    <submittedName>
        <fullName evidence="3">Serine hydrolase</fullName>
    </submittedName>
</protein>
<gene>
    <name evidence="3" type="ORF">J4G78_07910</name>
</gene>
<dbReference type="Gene3D" id="3.40.710.10">
    <property type="entry name" value="DD-peptidase/beta-lactamase superfamily"/>
    <property type="match status" value="1"/>
</dbReference>
<dbReference type="RefSeq" id="WP_207989899.1">
    <property type="nucleotide sequence ID" value="NZ_CP071794.1"/>
</dbReference>
<sequence length="398" mass="43039">MRTIQITIAGALLSSLAACMTPATDAVLERDLAAAAEALQGATVLDVDLFQPTITIGEKCDEQKLPASEAAMSTDLAAAIAQADSYSNAQKGVGLVILKDGKILHESYAGDAGAATSTDSYSMHKSVLALVYGIAIAEGIIGSLDDRAGQYISEWKDDPRGQITLRQLLHMESGLKLYSFADAGERLRELLFAADINAVALDYPLADAPGAEFRYNNVNSQVAGIALQRALQANGYDSYAGYLEQKLWCPVGNDTARLWLDREGGAPHYYSGLFTNPHNWARIGELIRNQGRLHGKQIVPAEWIKAMAQSAPTNPNYGLHVWRGSPYVAKRRYSQQNPLAVTHGAPYLAEDVLFFDGFGGQRVYVVPSSGLTIVRTGQVNFDYDDAKIVNLILDGLSR</sequence>
<reference evidence="3 4" key="1">
    <citation type="submission" date="2021-03" db="EMBL/GenBank/DDBJ databases">
        <title>Complete genome of Parasphingorhabdus_sp.JHSY0214.</title>
        <authorList>
            <person name="Yoo J.H."/>
            <person name="Bae J.W."/>
        </authorList>
    </citation>
    <scope>NUCLEOTIDE SEQUENCE [LARGE SCALE GENOMIC DNA]</scope>
    <source>
        <strain evidence="3 4">JHSY0214</strain>
    </source>
</reference>
<keyword evidence="4" id="KW-1185">Reference proteome</keyword>
<evidence type="ECO:0000256" key="1">
    <source>
        <dbReference type="SAM" id="SignalP"/>
    </source>
</evidence>
<dbReference type="Proteomes" id="UP000663923">
    <property type="component" value="Chromosome"/>
</dbReference>
<organism evidence="3 4">
    <name type="scientific">Parasphingorhabdus cellanae</name>
    <dbReference type="NCBI Taxonomy" id="2806553"/>
    <lineage>
        <taxon>Bacteria</taxon>
        <taxon>Pseudomonadati</taxon>
        <taxon>Pseudomonadota</taxon>
        <taxon>Alphaproteobacteria</taxon>
        <taxon>Sphingomonadales</taxon>
        <taxon>Sphingomonadaceae</taxon>
        <taxon>Parasphingorhabdus</taxon>
    </lineage>
</organism>
<dbReference type="GO" id="GO:0016787">
    <property type="term" value="F:hydrolase activity"/>
    <property type="evidence" value="ECO:0007669"/>
    <property type="project" value="UniProtKB-KW"/>
</dbReference>
<feature type="domain" description="Beta-lactamase-related" evidence="2">
    <location>
        <begin position="87"/>
        <end position="375"/>
    </location>
</feature>
<dbReference type="PANTHER" id="PTHR43283">
    <property type="entry name" value="BETA-LACTAMASE-RELATED"/>
    <property type="match status" value="1"/>
</dbReference>
<dbReference type="EMBL" id="CP071794">
    <property type="protein sequence ID" value="QTD57439.1"/>
    <property type="molecule type" value="Genomic_DNA"/>
</dbReference>
<keyword evidence="1" id="KW-0732">Signal</keyword>
<dbReference type="PROSITE" id="PS51257">
    <property type="entry name" value="PROKAR_LIPOPROTEIN"/>
    <property type="match status" value="1"/>
</dbReference>
<accession>A0ABX7T754</accession>
<dbReference type="SUPFAM" id="SSF56601">
    <property type="entry name" value="beta-lactamase/transpeptidase-like"/>
    <property type="match status" value="1"/>
</dbReference>
<name>A0ABX7T754_9SPHN</name>
<proteinExistence type="predicted"/>
<feature type="signal peptide" evidence="1">
    <location>
        <begin position="1"/>
        <end position="25"/>
    </location>
</feature>
<evidence type="ECO:0000259" key="2">
    <source>
        <dbReference type="Pfam" id="PF00144"/>
    </source>
</evidence>
<keyword evidence="3" id="KW-0378">Hydrolase</keyword>
<evidence type="ECO:0000313" key="4">
    <source>
        <dbReference type="Proteomes" id="UP000663923"/>
    </source>
</evidence>
<evidence type="ECO:0000313" key="3">
    <source>
        <dbReference type="EMBL" id="QTD57439.1"/>
    </source>
</evidence>
<dbReference type="InterPro" id="IPR012338">
    <property type="entry name" value="Beta-lactam/transpept-like"/>
</dbReference>
<dbReference type="InterPro" id="IPR001466">
    <property type="entry name" value="Beta-lactam-related"/>
</dbReference>
<feature type="chain" id="PRO_5046208876" evidence="1">
    <location>
        <begin position="26"/>
        <end position="398"/>
    </location>
</feature>
<dbReference type="InterPro" id="IPR050789">
    <property type="entry name" value="Diverse_Enzym_Activities"/>
</dbReference>
<dbReference type="PANTHER" id="PTHR43283:SF7">
    <property type="entry name" value="BETA-LACTAMASE-RELATED DOMAIN-CONTAINING PROTEIN"/>
    <property type="match status" value="1"/>
</dbReference>
<dbReference type="Pfam" id="PF00144">
    <property type="entry name" value="Beta-lactamase"/>
    <property type="match status" value="1"/>
</dbReference>